<accession>A0A1D1V1N1</accession>
<organism evidence="1 2">
    <name type="scientific">Ramazzottius varieornatus</name>
    <name type="common">Water bear</name>
    <name type="synonym">Tardigrade</name>
    <dbReference type="NCBI Taxonomy" id="947166"/>
    <lineage>
        <taxon>Eukaryota</taxon>
        <taxon>Metazoa</taxon>
        <taxon>Ecdysozoa</taxon>
        <taxon>Tardigrada</taxon>
        <taxon>Eutardigrada</taxon>
        <taxon>Parachela</taxon>
        <taxon>Hypsibioidea</taxon>
        <taxon>Ramazzottiidae</taxon>
        <taxon>Ramazzottius</taxon>
    </lineage>
</organism>
<dbReference type="Proteomes" id="UP000186922">
    <property type="component" value="Unassembled WGS sequence"/>
</dbReference>
<dbReference type="EMBL" id="BDGG01000003">
    <property type="protein sequence ID" value="GAU94750.1"/>
    <property type="molecule type" value="Genomic_DNA"/>
</dbReference>
<evidence type="ECO:0000313" key="1">
    <source>
        <dbReference type="EMBL" id="GAU94750.1"/>
    </source>
</evidence>
<gene>
    <name evidence="1" type="primary">RvY_06472-1</name>
    <name evidence="1" type="synonym">RvY_06472.1</name>
    <name evidence="1" type="ORF">RvY_06472</name>
</gene>
<dbReference type="AlphaFoldDB" id="A0A1D1V1N1"/>
<evidence type="ECO:0000313" key="2">
    <source>
        <dbReference type="Proteomes" id="UP000186922"/>
    </source>
</evidence>
<feature type="non-terminal residue" evidence="1">
    <location>
        <position position="63"/>
    </location>
</feature>
<reference evidence="1 2" key="1">
    <citation type="journal article" date="2016" name="Nat. Commun.">
        <title>Extremotolerant tardigrade genome and improved radiotolerance of human cultured cells by tardigrade-unique protein.</title>
        <authorList>
            <person name="Hashimoto T."/>
            <person name="Horikawa D.D."/>
            <person name="Saito Y."/>
            <person name="Kuwahara H."/>
            <person name="Kozuka-Hata H."/>
            <person name="Shin-I T."/>
            <person name="Minakuchi Y."/>
            <person name="Ohishi K."/>
            <person name="Motoyama A."/>
            <person name="Aizu T."/>
            <person name="Enomoto A."/>
            <person name="Kondo K."/>
            <person name="Tanaka S."/>
            <person name="Hara Y."/>
            <person name="Koshikawa S."/>
            <person name="Sagara H."/>
            <person name="Miura T."/>
            <person name="Yokobori S."/>
            <person name="Miyagawa K."/>
            <person name="Suzuki Y."/>
            <person name="Kubo T."/>
            <person name="Oyama M."/>
            <person name="Kohara Y."/>
            <person name="Fujiyama A."/>
            <person name="Arakawa K."/>
            <person name="Katayama T."/>
            <person name="Toyoda A."/>
            <person name="Kunieda T."/>
        </authorList>
    </citation>
    <scope>NUCLEOTIDE SEQUENCE [LARGE SCALE GENOMIC DNA]</scope>
    <source>
        <strain evidence="1 2">YOKOZUNA-1</strain>
    </source>
</reference>
<keyword evidence="2" id="KW-1185">Reference proteome</keyword>
<name>A0A1D1V1N1_RAMVA</name>
<proteinExistence type="predicted"/>
<feature type="non-terminal residue" evidence="1">
    <location>
        <position position="1"/>
    </location>
</feature>
<sequence length="63" mass="6866">LTFGQARDADLAYSGRAKRGPFKSTETSMAISLFELSDIVTSVLKTSAQLDPSSRSFYSQNLC</sequence>
<comment type="caution">
    <text evidence="1">The sequence shown here is derived from an EMBL/GenBank/DDBJ whole genome shotgun (WGS) entry which is preliminary data.</text>
</comment>
<protein>
    <submittedName>
        <fullName evidence="1">Uncharacterized protein</fullName>
    </submittedName>
</protein>